<dbReference type="Gene3D" id="3.90.50.10">
    <property type="entry name" value="Photosynthetic Reaction Center, subunit H, domain 2"/>
    <property type="match status" value="1"/>
</dbReference>
<dbReference type="Pfam" id="PF05239">
    <property type="entry name" value="PRC"/>
    <property type="match status" value="1"/>
</dbReference>
<feature type="region of interest" description="Disordered" evidence="1">
    <location>
        <begin position="293"/>
        <end position="322"/>
    </location>
</feature>
<keyword evidence="5" id="KW-1185">Reference proteome</keyword>
<dbReference type="PANTHER" id="PTHR38463:SF1">
    <property type="entry name" value="STRESS RESPONSE PROTEIN YSNF"/>
    <property type="match status" value="1"/>
</dbReference>
<dbReference type="RefSeq" id="WP_285760722.1">
    <property type="nucleotide sequence ID" value="NZ_BSQG01000006.1"/>
</dbReference>
<dbReference type="GO" id="GO:0019684">
    <property type="term" value="P:photosynthesis, light reaction"/>
    <property type="evidence" value="ECO:0007669"/>
    <property type="project" value="InterPro"/>
</dbReference>
<sequence length="322" mass="35744">MAPKLEVRELIDHRLLDREGSNVGKIGQVYFDDQTQTPRWVTVHTGFFGMHESFVPLEGAQAAGEDLMVPFDKDLIKDSPRFEAGRHLSRDEEAELYRHYGVRPSVPGQRADTEGGRHASGAPAGVKTADTEGMAETPGTAGIIDEERTGPAGTAGTDDMAAMPMAGAADMRDDAHMREDARMGEAARARESDYGDTFMTRSEEQAQVGVESRESGRAHVHKSVETEHFERDVPVTHEELRIEREPVTEADIAAADARIEADDQDIILHEERAVVSKKTVPVEKIRISKEQVTEEQRVQGELRKEHIEVERDDDEPGWRDGA</sequence>
<accession>A0A9W6P908</accession>
<proteinExistence type="predicted"/>
<organism evidence="4 5">
    <name type="scientific">Nocardiopsis ansamitocini</name>
    <dbReference type="NCBI Taxonomy" id="1670832"/>
    <lineage>
        <taxon>Bacteria</taxon>
        <taxon>Bacillati</taxon>
        <taxon>Actinomycetota</taxon>
        <taxon>Actinomycetes</taxon>
        <taxon>Streptosporangiales</taxon>
        <taxon>Nocardiopsidaceae</taxon>
        <taxon>Nocardiopsis</taxon>
    </lineage>
</organism>
<dbReference type="SUPFAM" id="SSF50346">
    <property type="entry name" value="PRC-barrel domain"/>
    <property type="match status" value="1"/>
</dbReference>
<dbReference type="InterPro" id="IPR019060">
    <property type="entry name" value="DUF2382"/>
</dbReference>
<dbReference type="Proteomes" id="UP001165092">
    <property type="component" value="Unassembled WGS sequence"/>
</dbReference>
<feature type="region of interest" description="Disordered" evidence="1">
    <location>
        <begin position="103"/>
        <end position="159"/>
    </location>
</feature>
<evidence type="ECO:0000256" key="1">
    <source>
        <dbReference type="SAM" id="MobiDB-lite"/>
    </source>
</evidence>
<dbReference type="InterPro" id="IPR027275">
    <property type="entry name" value="PRC-brl_dom"/>
</dbReference>
<feature type="compositionally biased region" description="Basic and acidic residues" evidence="1">
    <location>
        <begin position="293"/>
        <end position="309"/>
    </location>
</feature>
<evidence type="ECO:0000313" key="4">
    <source>
        <dbReference type="EMBL" id="GLU49242.1"/>
    </source>
</evidence>
<dbReference type="PANTHER" id="PTHR38463">
    <property type="entry name" value="STRESS RESPONSE PROTEIN YSNF"/>
    <property type="match status" value="1"/>
</dbReference>
<name>A0A9W6P908_9ACTN</name>
<dbReference type="InterPro" id="IPR014747">
    <property type="entry name" value="Bac_photo_RC_H_C"/>
</dbReference>
<dbReference type="GO" id="GO:0030077">
    <property type="term" value="C:plasma membrane light-harvesting complex"/>
    <property type="evidence" value="ECO:0007669"/>
    <property type="project" value="InterPro"/>
</dbReference>
<dbReference type="EMBL" id="BSQG01000006">
    <property type="protein sequence ID" value="GLU49242.1"/>
    <property type="molecule type" value="Genomic_DNA"/>
</dbReference>
<gene>
    <name evidence="4" type="ORF">Nans01_35930</name>
</gene>
<evidence type="ECO:0000259" key="3">
    <source>
        <dbReference type="Pfam" id="PF09557"/>
    </source>
</evidence>
<dbReference type="AlphaFoldDB" id="A0A9W6P908"/>
<evidence type="ECO:0000313" key="5">
    <source>
        <dbReference type="Proteomes" id="UP001165092"/>
    </source>
</evidence>
<dbReference type="Pfam" id="PF09557">
    <property type="entry name" value="DUF2382"/>
    <property type="match status" value="1"/>
</dbReference>
<dbReference type="InterPro" id="IPR011033">
    <property type="entry name" value="PRC_barrel-like_sf"/>
</dbReference>
<feature type="domain" description="PRC-barrel" evidence="2">
    <location>
        <begin position="6"/>
        <end position="75"/>
    </location>
</feature>
<dbReference type="InterPro" id="IPR052967">
    <property type="entry name" value="Stress_Response_Assoc"/>
</dbReference>
<feature type="domain" description="DUF2382" evidence="3">
    <location>
        <begin position="199"/>
        <end position="309"/>
    </location>
</feature>
<comment type="caution">
    <text evidence="4">The sequence shown here is derived from an EMBL/GenBank/DDBJ whole genome shotgun (WGS) entry which is preliminary data.</text>
</comment>
<protein>
    <submittedName>
        <fullName evidence="4">Photosystem reaction center subunit H</fullName>
    </submittedName>
</protein>
<evidence type="ECO:0000259" key="2">
    <source>
        <dbReference type="Pfam" id="PF05239"/>
    </source>
</evidence>
<reference evidence="4" key="1">
    <citation type="submission" date="2023-02" db="EMBL/GenBank/DDBJ databases">
        <title>Nocardiopsis ansamitocini NBRC 112285.</title>
        <authorList>
            <person name="Ichikawa N."/>
            <person name="Sato H."/>
            <person name="Tonouchi N."/>
        </authorList>
    </citation>
    <scope>NUCLEOTIDE SEQUENCE</scope>
    <source>
        <strain evidence="4">NBRC 112285</strain>
    </source>
</reference>